<dbReference type="EMBL" id="JBBEGL010000001">
    <property type="protein sequence ID" value="MEJ2885395.1"/>
    <property type="molecule type" value="Genomic_DNA"/>
</dbReference>
<gene>
    <name evidence="1" type="ORF">WCD41_02960</name>
</gene>
<reference evidence="1 2" key="1">
    <citation type="submission" date="2024-03" db="EMBL/GenBank/DDBJ databases">
        <title>Actinomycetospora sp. OC33-EN06, a novel actinomycete isolated from wild orchid (Aerides multiflora).</title>
        <authorList>
            <person name="Suriyachadkun C."/>
        </authorList>
    </citation>
    <scope>NUCLEOTIDE SEQUENCE [LARGE SCALE GENOMIC DNA]</scope>
    <source>
        <strain evidence="1 2">OC33-EN06</strain>
    </source>
</reference>
<evidence type="ECO:0000313" key="1">
    <source>
        <dbReference type="EMBL" id="MEJ2885395.1"/>
    </source>
</evidence>
<proteinExistence type="predicted"/>
<protein>
    <submittedName>
        <fullName evidence="1">Rv3235 family protein</fullName>
    </submittedName>
</protein>
<dbReference type="InterPro" id="IPR045596">
    <property type="entry name" value="DUF6459"/>
</dbReference>
<keyword evidence="2" id="KW-1185">Reference proteome</keyword>
<accession>A0ABU8MZ54</accession>
<sequence length="183" mass="18553">MTVTIFAALPTATPARARRVGAAPVPRVRPLDEVLAAGPAHDDGPADDGSVPVRRVQDELDRLAAALRPVAARLLTAVGDVLAGRRPARHLGTLLAPDALAALVRAAPGPAAVRAGTSRAPSAGGAGGAVRGLRVCAVGLRAVEVAAVVPGHDRVRAVAARLERADDGPADPGRWHLVVLRLG</sequence>
<dbReference type="RefSeq" id="WP_337711879.1">
    <property type="nucleotide sequence ID" value="NZ_JBBEGL010000001.1"/>
</dbReference>
<comment type="caution">
    <text evidence="1">The sequence shown here is derived from an EMBL/GenBank/DDBJ whole genome shotgun (WGS) entry which is preliminary data.</text>
</comment>
<name>A0ABU8MZ54_9PSEU</name>
<evidence type="ECO:0000313" key="2">
    <source>
        <dbReference type="Proteomes" id="UP001370100"/>
    </source>
</evidence>
<organism evidence="1 2">
    <name type="scientific">Actinomycetospora aeridis</name>
    <dbReference type="NCBI Taxonomy" id="3129231"/>
    <lineage>
        <taxon>Bacteria</taxon>
        <taxon>Bacillati</taxon>
        <taxon>Actinomycetota</taxon>
        <taxon>Actinomycetes</taxon>
        <taxon>Pseudonocardiales</taxon>
        <taxon>Pseudonocardiaceae</taxon>
        <taxon>Actinomycetospora</taxon>
    </lineage>
</organism>
<dbReference type="Proteomes" id="UP001370100">
    <property type="component" value="Unassembled WGS sequence"/>
</dbReference>
<dbReference type="Pfam" id="PF20060">
    <property type="entry name" value="DUF6459"/>
    <property type="match status" value="1"/>
</dbReference>